<feature type="domain" description="Aminopeptidase N-like N-terminal" evidence="14">
    <location>
        <begin position="51"/>
        <end position="227"/>
    </location>
</feature>
<evidence type="ECO:0000313" key="16">
    <source>
        <dbReference type="Proteomes" id="UP001374803"/>
    </source>
</evidence>
<evidence type="ECO:0000256" key="7">
    <source>
        <dbReference type="ARBA" id="ARBA00022670"/>
    </source>
</evidence>
<comment type="catalytic activity">
    <reaction evidence="1">
        <text>Release of an N-terminal amino acid, Xaa-|-Yaa- from a peptide, amide or arylamide. Xaa is preferably Ala, but may be most amino acids including Pro (slow action). When a terminal hydrophobic residue is followed by a prolyl residue, the two may be released as an intact Xaa-Pro dipeptide.</text>
        <dbReference type="EC" id="3.4.11.2"/>
    </reaction>
</comment>
<dbReference type="PRINTS" id="PR00756">
    <property type="entry name" value="ALADIPTASE"/>
</dbReference>
<keyword evidence="12" id="KW-0732">Signal</keyword>
<keyword evidence="11" id="KW-0482">Metalloprotease</keyword>
<dbReference type="PROSITE" id="PS51257">
    <property type="entry name" value="PROKAR_LIPOPROTEIN"/>
    <property type="match status" value="1"/>
</dbReference>
<keyword evidence="10" id="KW-0862">Zinc</keyword>
<reference evidence="15" key="1">
    <citation type="submission" date="2021-12" db="EMBL/GenBank/DDBJ databases">
        <title>Discovery of the Pendulisporaceae a myxobacterial family with distinct sporulation behavior and unique specialized metabolism.</title>
        <authorList>
            <person name="Garcia R."/>
            <person name="Popoff A."/>
            <person name="Bader C.D."/>
            <person name="Loehr J."/>
            <person name="Walesch S."/>
            <person name="Walt C."/>
            <person name="Boldt J."/>
            <person name="Bunk B."/>
            <person name="Haeckl F.J.F.P.J."/>
            <person name="Gunesch A.P."/>
            <person name="Birkelbach J."/>
            <person name="Nuebel U."/>
            <person name="Pietschmann T."/>
            <person name="Bach T."/>
            <person name="Mueller R."/>
        </authorList>
    </citation>
    <scope>NUCLEOTIDE SEQUENCE</scope>
    <source>
        <strain evidence="15">MSr11367</strain>
    </source>
</reference>
<dbReference type="InterPro" id="IPR042097">
    <property type="entry name" value="Aminopeptidase_N-like_N_sf"/>
</dbReference>
<proteinExistence type="inferred from homology"/>
<dbReference type="RefSeq" id="WP_394836570.1">
    <property type="nucleotide sequence ID" value="NZ_CP089929.1"/>
</dbReference>
<evidence type="ECO:0000256" key="9">
    <source>
        <dbReference type="ARBA" id="ARBA00022801"/>
    </source>
</evidence>
<dbReference type="InterPro" id="IPR001930">
    <property type="entry name" value="Peptidase_M1"/>
</dbReference>
<name>A0ABZ2LDV0_9BACT</name>
<evidence type="ECO:0000256" key="11">
    <source>
        <dbReference type="ARBA" id="ARBA00023049"/>
    </source>
</evidence>
<evidence type="ECO:0000256" key="3">
    <source>
        <dbReference type="ARBA" id="ARBA00010136"/>
    </source>
</evidence>
<keyword evidence="16" id="KW-1185">Reference proteome</keyword>
<evidence type="ECO:0000256" key="2">
    <source>
        <dbReference type="ARBA" id="ARBA00001947"/>
    </source>
</evidence>
<feature type="signal peptide" evidence="12">
    <location>
        <begin position="1"/>
        <end position="24"/>
    </location>
</feature>
<gene>
    <name evidence="15" type="ORF">LVJ94_06640</name>
</gene>
<dbReference type="Gene3D" id="1.10.390.10">
    <property type="entry name" value="Neutral Protease Domain 2"/>
    <property type="match status" value="1"/>
</dbReference>
<evidence type="ECO:0000256" key="5">
    <source>
        <dbReference type="ARBA" id="ARBA00015611"/>
    </source>
</evidence>
<protein>
    <recommendedName>
        <fullName evidence="5">Aminopeptidase N</fullName>
        <ecNumber evidence="4">3.4.11.2</ecNumber>
    </recommendedName>
</protein>
<evidence type="ECO:0000256" key="10">
    <source>
        <dbReference type="ARBA" id="ARBA00022833"/>
    </source>
</evidence>
<evidence type="ECO:0000256" key="6">
    <source>
        <dbReference type="ARBA" id="ARBA00022438"/>
    </source>
</evidence>
<comment type="cofactor">
    <cofactor evidence="2">
        <name>Zn(2+)</name>
        <dbReference type="ChEBI" id="CHEBI:29105"/>
    </cofactor>
</comment>
<dbReference type="InterPro" id="IPR050344">
    <property type="entry name" value="Peptidase_M1_aminopeptidases"/>
</dbReference>
<keyword evidence="6 15" id="KW-0031">Aminopeptidase</keyword>
<accession>A0ABZ2LDV0</accession>
<feature type="chain" id="PRO_5046410011" description="Aminopeptidase N" evidence="12">
    <location>
        <begin position="25"/>
        <end position="853"/>
    </location>
</feature>
<dbReference type="InterPro" id="IPR014782">
    <property type="entry name" value="Peptidase_M1_dom"/>
</dbReference>
<evidence type="ECO:0000313" key="15">
    <source>
        <dbReference type="EMBL" id="WXB06912.1"/>
    </source>
</evidence>
<dbReference type="Gene3D" id="2.60.40.1730">
    <property type="entry name" value="tricorn interacting facor f3 domain"/>
    <property type="match status" value="1"/>
</dbReference>
<dbReference type="GO" id="GO:0004177">
    <property type="term" value="F:aminopeptidase activity"/>
    <property type="evidence" value="ECO:0007669"/>
    <property type="project" value="UniProtKB-KW"/>
</dbReference>
<dbReference type="EC" id="3.4.11.2" evidence="4"/>
<comment type="similarity">
    <text evidence="3">Belongs to the peptidase M1 family.</text>
</comment>
<dbReference type="Pfam" id="PF01433">
    <property type="entry name" value="Peptidase_M1"/>
    <property type="match status" value="1"/>
</dbReference>
<dbReference type="Proteomes" id="UP001374803">
    <property type="component" value="Chromosome"/>
</dbReference>
<dbReference type="Pfam" id="PF17900">
    <property type="entry name" value="Peptidase_M1_N"/>
    <property type="match status" value="1"/>
</dbReference>
<evidence type="ECO:0000259" key="14">
    <source>
        <dbReference type="Pfam" id="PF17900"/>
    </source>
</evidence>
<sequence length="853" mass="92510">MNLLRAKHLGVLSLTLLVAACSSASDDPGATPSVDLGVNDSTAGTNYDVERYDVKGELDWARHRLVATVSIQLRGHGTVVLDSAVSEINAVRLDDGTPLPFAVDREHQKLRVDLPANAETVRLEIDYEAEGAVSGGVGQGARLYMVPALKGDPAAVRAAYTFSERYGAHWWMPSHDVPSDRAFFSVDMRIPAHEKLIANGDLVSDEIDGATKMHRVKYESGFTLPTYIMAFNVADFEVETAHVRSGDRHVPLSIWHRRGIPNDYRTSLRETARAMKAFEALVGPYPFKSYSQVFMPGDWGEENATITLMGESYLDYSLSDGIDVAGHELAHQWFGDLVTNETFYDAWFKEGMATLLEMENLRGYLDEENVGLLGGDRQRPREGEPIVRDRSIPITSYGTGPYARAAWLLSQIRSRLGDAPFWQTLRGVLREHAYGTMGTDAFIDAFAPHLGAETTAAVRRAVVAKSIPRLHVESAPDGAVVTLRDPEGALITPMVVRWVSPDGSSREQTLALDTPVTLSRQTPGEFLVIDPQDVHPDAKVFATQDGASSDANYETSVAPLLVPQGQAAIAQWLRAGGLHQIATLSHALPALAPGEFGAFVRELDAKAAETLAIQRACDVAVDPKLDAATRAAWSGVIGRALRQPPPAVGLAALGTKRWATCGKVVDVERLFAVDWARLEAFGSISENRIAFLSQFDLPPVREFSIWSRVATHADTLNQRKAAVTNLSRYATESRVPVSNAPSWREFFVALLSDSQDLTVLQQAIYGLVATKGASLPENAAAVTGLSAVLHDPVDHHFGIVHSNAVCAAYALIPGSPTSPAWQNFVDGLSDAKLQPNVLAFVSDPARCASGLPF</sequence>
<evidence type="ECO:0000256" key="4">
    <source>
        <dbReference type="ARBA" id="ARBA00012564"/>
    </source>
</evidence>
<keyword evidence="7" id="KW-0645">Protease</keyword>
<dbReference type="SUPFAM" id="SSF55486">
    <property type="entry name" value="Metalloproteases ('zincins'), catalytic domain"/>
    <property type="match status" value="1"/>
</dbReference>
<dbReference type="InterPro" id="IPR045357">
    <property type="entry name" value="Aminopeptidase_N-like_N"/>
</dbReference>
<evidence type="ECO:0000256" key="1">
    <source>
        <dbReference type="ARBA" id="ARBA00000098"/>
    </source>
</evidence>
<organism evidence="15 16">
    <name type="scientific">Pendulispora rubella</name>
    <dbReference type="NCBI Taxonomy" id="2741070"/>
    <lineage>
        <taxon>Bacteria</taxon>
        <taxon>Pseudomonadati</taxon>
        <taxon>Myxococcota</taxon>
        <taxon>Myxococcia</taxon>
        <taxon>Myxococcales</taxon>
        <taxon>Sorangiineae</taxon>
        <taxon>Pendulisporaceae</taxon>
        <taxon>Pendulispora</taxon>
    </lineage>
</organism>
<keyword evidence="9" id="KW-0378">Hydrolase</keyword>
<dbReference type="InterPro" id="IPR027268">
    <property type="entry name" value="Peptidase_M4/M1_CTD_sf"/>
</dbReference>
<dbReference type="SUPFAM" id="SSF63737">
    <property type="entry name" value="Leukotriene A4 hydrolase N-terminal domain"/>
    <property type="match status" value="1"/>
</dbReference>
<keyword evidence="8" id="KW-0479">Metal-binding</keyword>
<dbReference type="PANTHER" id="PTHR11533:SF174">
    <property type="entry name" value="PUROMYCIN-SENSITIVE AMINOPEPTIDASE-RELATED"/>
    <property type="match status" value="1"/>
</dbReference>
<dbReference type="PANTHER" id="PTHR11533">
    <property type="entry name" value="PROTEASE M1 ZINC METALLOPROTEASE"/>
    <property type="match status" value="1"/>
</dbReference>
<feature type="domain" description="Peptidase M1 membrane alanine aminopeptidase" evidence="13">
    <location>
        <begin position="270"/>
        <end position="449"/>
    </location>
</feature>
<evidence type="ECO:0000256" key="12">
    <source>
        <dbReference type="SAM" id="SignalP"/>
    </source>
</evidence>
<evidence type="ECO:0000256" key="8">
    <source>
        <dbReference type="ARBA" id="ARBA00022723"/>
    </source>
</evidence>
<evidence type="ECO:0000259" key="13">
    <source>
        <dbReference type="Pfam" id="PF01433"/>
    </source>
</evidence>
<dbReference type="EMBL" id="CP089983">
    <property type="protein sequence ID" value="WXB06912.1"/>
    <property type="molecule type" value="Genomic_DNA"/>
</dbReference>